<gene>
    <name evidence="2" type="ORF">K432DRAFT_382879</name>
</gene>
<reference evidence="2 3" key="1">
    <citation type="journal article" date="2016" name="Nat. Commun.">
        <title>Ectomycorrhizal ecology is imprinted in the genome of the dominant symbiotic fungus Cenococcum geophilum.</title>
        <authorList>
            <consortium name="DOE Joint Genome Institute"/>
            <person name="Peter M."/>
            <person name="Kohler A."/>
            <person name="Ohm R.A."/>
            <person name="Kuo A."/>
            <person name="Krutzmann J."/>
            <person name="Morin E."/>
            <person name="Arend M."/>
            <person name="Barry K.W."/>
            <person name="Binder M."/>
            <person name="Choi C."/>
            <person name="Clum A."/>
            <person name="Copeland A."/>
            <person name="Grisel N."/>
            <person name="Haridas S."/>
            <person name="Kipfer T."/>
            <person name="LaButti K."/>
            <person name="Lindquist E."/>
            <person name="Lipzen A."/>
            <person name="Maire R."/>
            <person name="Meier B."/>
            <person name="Mihaltcheva S."/>
            <person name="Molinier V."/>
            <person name="Murat C."/>
            <person name="Poggeler S."/>
            <person name="Quandt C.A."/>
            <person name="Sperisen C."/>
            <person name="Tritt A."/>
            <person name="Tisserant E."/>
            <person name="Crous P.W."/>
            <person name="Henrissat B."/>
            <person name="Nehls U."/>
            <person name="Egli S."/>
            <person name="Spatafora J.W."/>
            <person name="Grigoriev I.V."/>
            <person name="Martin F.M."/>
        </authorList>
    </citation>
    <scope>NUCLEOTIDE SEQUENCE [LARGE SCALE GENOMIC DNA]</scope>
    <source>
        <strain evidence="2 3">CBS 459.81</strain>
    </source>
</reference>
<sequence length="64" mass="6761">MDALVCTVGFHTSAPPPCPLLGLSLTMDGYLSFLMLIGLGSAIRSGSLTMMIESVGDYIVRLRA</sequence>
<keyword evidence="1" id="KW-1133">Transmembrane helix</keyword>
<feature type="transmembrane region" description="Helical" evidence="1">
    <location>
        <begin position="20"/>
        <end position="43"/>
    </location>
</feature>
<proteinExistence type="predicted"/>
<evidence type="ECO:0000313" key="2">
    <source>
        <dbReference type="EMBL" id="OCK79645.1"/>
    </source>
</evidence>
<name>A0A8E2E906_9PEZI</name>
<organism evidence="2 3">
    <name type="scientific">Lepidopterella palustris CBS 459.81</name>
    <dbReference type="NCBI Taxonomy" id="1314670"/>
    <lineage>
        <taxon>Eukaryota</taxon>
        <taxon>Fungi</taxon>
        <taxon>Dikarya</taxon>
        <taxon>Ascomycota</taxon>
        <taxon>Pezizomycotina</taxon>
        <taxon>Dothideomycetes</taxon>
        <taxon>Pleosporomycetidae</taxon>
        <taxon>Mytilinidiales</taxon>
        <taxon>Argynnaceae</taxon>
        <taxon>Lepidopterella</taxon>
    </lineage>
</organism>
<protein>
    <submittedName>
        <fullName evidence="2">Uncharacterized protein</fullName>
    </submittedName>
</protein>
<dbReference type="Proteomes" id="UP000250266">
    <property type="component" value="Unassembled WGS sequence"/>
</dbReference>
<dbReference type="AlphaFoldDB" id="A0A8E2E906"/>
<accession>A0A8E2E906</accession>
<evidence type="ECO:0000256" key="1">
    <source>
        <dbReference type="SAM" id="Phobius"/>
    </source>
</evidence>
<evidence type="ECO:0000313" key="3">
    <source>
        <dbReference type="Proteomes" id="UP000250266"/>
    </source>
</evidence>
<dbReference type="EMBL" id="KV744994">
    <property type="protein sequence ID" value="OCK79645.1"/>
    <property type="molecule type" value="Genomic_DNA"/>
</dbReference>
<keyword evidence="3" id="KW-1185">Reference proteome</keyword>
<keyword evidence="1" id="KW-0472">Membrane</keyword>
<keyword evidence="1" id="KW-0812">Transmembrane</keyword>